<dbReference type="PANTHER" id="PTHR37418">
    <property type="entry name" value="3-KETO-5-AMINOHEXANOATE CLEAVAGE ENZYME-RELATED"/>
    <property type="match status" value="1"/>
</dbReference>
<dbReference type="GO" id="GO:0008483">
    <property type="term" value="F:transaminase activity"/>
    <property type="evidence" value="ECO:0007669"/>
    <property type="project" value="UniProtKB-KW"/>
</dbReference>
<evidence type="ECO:0000256" key="2">
    <source>
        <dbReference type="ARBA" id="ARBA00022679"/>
    </source>
</evidence>
<evidence type="ECO:0000313" key="6">
    <source>
        <dbReference type="Proteomes" id="UP000241193"/>
    </source>
</evidence>
<dbReference type="PANTHER" id="PTHR37418:SF2">
    <property type="entry name" value="3-KETO-5-AMINOHEXANOATE CLEAVAGE ENZYME"/>
    <property type="match status" value="1"/>
</dbReference>
<keyword evidence="2 5" id="KW-0808">Transferase</keyword>
<dbReference type="OrthoDB" id="9155960at2"/>
<evidence type="ECO:0000256" key="1">
    <source>
        <dbReference type="ARBA" id="ARBA00001947"/>
    </source>
</evidence>
<proteinExistence type="predicted"/>
<name>A0A2T4IG40_9RHOO</name>
<dbReference type="Gene3D" id="3.20.20.70">
    <property type="entry name" value="Aldolase class I"/>
    <property type="match status" value="1"/>
</dbReference>
<comment type="cofactor">
    <cofactor evidence="1">
        <name>Zn(2+)</name>
        <dbReference type="ChEBI" id="CHEBI:29105"/>
    </cofactor>
</comment>
<dbReference type="InterPro" id="IPR008567">
    <property type="entry name" value="BKACE"/>
</dbReference>
<gene>
    <name evidence="5" type="ORF">C8261_07910</name>
</gene>
<dbReference type="RefSeq" id="WP_107493129.1">
    <property type="nucleotide sequence ID" value="NZ_PZKC01000005.1"/>
</dbReference>
<keyword evidence="4" id="KW-0862">Zinc</keyword>
<reference evidence="5 6" key="1">
    <citation type="submission" date="2018-03" db="EMBL/GenBank/DDBJ databases">
        <authorList>
            <person name="Keele B.F."/>
        </authorList>
    </citation>
    <scope>NUCLEOTIDE SEQUENCE [LARGE SCALE GENOMIC DNA]</scope>
    <source>
        <strain evidence="5 6">D20</strain>
    </source>
</reference>
<evidence type="ECO:0000256" key="3">
    <source>
        <dbReference type="ARBA" id="ARBA00022723"/>
    </source>
</evidence>
<dbReference type="Pfam" id="PF05853">
    <property type="entry name" value="BKACE"/>
    <property type="match status" value="1"/>
</dbReference>
<accession>A0A2T4IG40</accession>
<evidence type="ECO:0000256" key="4">
    <source>
        <dbReference type="ARBA" id="ARBA00022833"/>
    </source>
</evidence>
<dbReference type="GO" id="GO:0046872">
    <property type="term" value="F:metal ion binding"/>
    <property type="evidence" value="ECO:0007669"/>
    <property type="project" value="UniProtKB-KW"/>
</dbReference>
<dbReference type="Proteomes" id="UP000241193">
    <property type="component" value="Unassembled WGS sequence"/>
</dbReference>
<dbReference type="GO" id="GO:0043720">
    <property type="term" value="F:3-keto-5-aminohexanoate cleavage activity"/>
    <property type="evidence" value="ECO:0007669"/>
    <property type="project" value="InterPro"/>
</dbReference>
<dbReference type="AlphaFoldDB" id="A0A2T4IG40"/>
<keyword evidence="3" id="KW-0479">Metal-binding</keyword>
<comment type="caution">
    <text evidence="5">The sequence shown here is derived from an EMBL/GenBank/DDBJ whole genome shotgun (WGS) entry which is preliminary data.</text>
</comment>
<sequence length="276" mass="29257">MSAAVAITVAPNGARRGKGDHAAIPLSVDEIVAAARACRTAGAAILHLHVREADGGHSLDAGRYREAMAAVRAACDIVLQPTTERVGVFAPADMMRVQRELAPEMITFNLQELLDPDTPQQTAAVRDFLAETAAAGTVPQYIVYSPEQLAVLRRWWEDGWLPQREPYVLVVLGRYAGSVSRPGDILNYLPFMPAGWRWGVCAFGREELACVVQAALAGGHCRVGFENNLSAADGAPLADNAEQVGRLAGILGQLGFTVADPAAVRRTFGLSGGGSS</sequence>
<reference evidence="5 6" key="2">
    <citation type="submission" date="2018-04" db="EMBL/GenBank/DDBJ databases">
        <title>Thauera lacus sp. nov., isolated from an saline lake in Inner Mongolia, China.</title>
        <authorList>
            <person name="Liang Q.-Y."/>
        </authorList>
    </citation>
    <scope>NUCLEOTIDE SEQUENCE [LARGE SCALE GENOMIC DNA]</scope>
    <source>
        <strain evidence="5 6">D20</strain>
    </source>
</reference>
<keyword evidence="6" id="KW-1185">Reference proteome</keyword>
<evidence type="ECO:0000313" key="5">
    <source>
        <dbReference type="EMBL" id="PTD96728.1"/>
    </source>
</evidence>
<dbReference type="InterPro" id="IPR013785">
    <property type="entry name" value="Aldolase_TIM"/>
</dbReference>
<dbReference type="EMBL" id="PZKC01000005">
    <property type="protein sequence ID" value="PTD96728.1"/>
    <property type="molecule type" value="Genomic_DNA"/>
</dbReference>
<organism evidence="5 6">
    <name type="scientific">Pseudothauera lacus</name>
    <dbReference type="NCBI Taxonomy" id="2136175"/>
    <lineage>
        <taxon>Bacteria</taxon>
        <taxon>Pseudomonadati</taxon>
        <taxon>Pseudomonadota</taxon>
        <taxon>Betaproteobacteria</taxon>
        <taxon>Rhodocyclales</taxon>
        <taxon>Zoogloeaceae</taxon>
        <taxon>Pseudothauera</taxon>
    </lineage>
</organism>
<protein>
    <submittedName>
        <fullName evidence="5">Class III aminotransferase</fullName>
    </submittedName>
</protein>
<keyword evidence="5" id="KW-0032">Aminotransferase</keyword>